<evidence type="ECO:0000313" key="3">
    <source>
        <dbReference type="Proteomes" id="UP000325433"/>
    </source>
</evidence>
<keyword evidence="1" id="KW-0812">Transmembrane</keyword>
<keyword evidence="3" id="KW-1185">Reference proteome</keyword>
<keyword evidence="1" id="KW-1133">Transmembrane helix</keyword>
<dbReference type="Proteomes" id="UP000325433">
    <property type="component" value="Unassembled WGS sequence"/>
</dbReference>
<organism evidence="2 3">
    <name type="scientific">Aspergillus transmontanensis</name>
    <dbReference type="NCBI Taxonomy" id="1034304"/>
    <lineage>
        <taxon>Eukaryota</taxon>
        <taxon>Fungi</taxon>
        <taxon>Dikarya</taxon>
        <taxon>Ascomycota</taxon>
        <taxon>Pezizomycotina</taxon>
        <taxon>Eurotiomycetes</taxon>
        <taxon>Eurotiomycetidae</taxon>
        <taxon>Eurotiales</taxon>
        <taxon>Aspergillaceae</taxon>
        <taxon>Aspergillus</taxon>
        <taxon>Aspergillus subgen. Circumdati</taxon>
    </lineage>
</organism>
<dbReference type="AlphaFoldDB" id="A0A5N6VS69"/>
<evidence type="ECO:0000256" key="1">
    <source>
        <dbReference type="SAM" id="Phobius"/>
    </source>
</evidence>
<sequence>MEGEIIGLDWDIDMLVCSYRGRMEMFILNVISEDRFSRGWLLPALCLIGNGSAVLSIVYIVLNPLRWNRPWITRWRGREECGSDKGYIVDKHEGGRFSGHLVCIPGHGVRFVWVELWHHG</sequence>
<reference evidence="3" key="1">
    <citation type="submission" date="2019-04" db="EMBL/GenBank/DDBJ databases">
        <title>Friends and foes A comparative genomics studyof 23 Aspergillus species from section Flavi.</title>
        <authorList>
            <consortium name="DOE Joint Genome Institute"/>
            <person name="Kjaerbolling I."/>
            <person name="Vesth T."/>
            <person name="Frisvad J.C."/>
            <person name="Nybo J.L."/>
            <person name="Theobald S."/>
            <person name="Kildgaard S."/>
            <person name="Isbrandt T."/>
            <person name="Kuo A."/>
            <person name="Sato A."/>
            <person name="Lyhne E.K."/>
            <person name="Kogle M.E."/>
            <person name="Wiebenga A."/>
            <person name="Kun R.S."/>
            <person name="Lubbers R.J."/>
            <person name="Makela M.R."/>
            <person name="Barry K."/>
            <person name="Chovatia M."/>
            <person name="Clum A."/>
            <person name="Daum C."/>
            <person name="Haridas S."/>
            <person name="He G."/>
            <person name="LaButti K."/>
            <person name="Lipzen A."/>
            <person name="Mondo S."/>
            <person name="Riley R."/>
            <person name="Salamov A."/>
            <person name="Simmons B.A."/>
            <person name="Magnuson J.K."/>
            <person name="Henrissat B."/>
            <person name="Mortensen U.H."/>
            <person name="Larsen T.O."/>
            <person name="Devries R.P."/>
            <person name="Grigoriev I.V."/>
            <person name="Machida M."/>
            <person name="Baker S.E."/>
            <person name="Andersen M.R."/>
        </authorList>
    </citation>
    <scope>NUCLEOTIDE SEQUENCE [LARGE SCALE GENOMIC DNA]</scope>
    <source>
        <strain evidence="3">CBS 130015</strain>
    </source>
</reference>
<evidence type="ECO:0000313" key="2">
    <source>
        <dbReference type="EMBL" id="KAE8311172.1"/>
    </source>
</evidence>
<feature type="transmembrane region" description="Helical" evidence="1">
    <location>
        <begin position="40"/>
        <end position="62"/>
    </location>
</feature>
<accession>A0A5N6VS69</accession>
<proteinExistence type="predicted"/>
<dbReference type="EMBL" id="ML738345">
    <property type="protein sequence ID" value="KAE8311172.1"/>
    <property type="molecule type" value="Genomic_DNA"/>
</dbReference>
<keyword evidence="1" id="KW-0472">Membrane</keyword>
<gene>
    <name evidence="2" type="ORF">BDV41DRAFT_350964</name>
</gene>
<name>A0A5N6VS69_9EURO</name>
<protein>
    <submittedName>
        <fullName evidence="2">Uncharacterized protein</fullName>
    </submittedName>
</protein>